<reference evidence="2 3" key="1">
    <citation type="submission" date="2024-06" db="EMBL/GenBank/DDBJ databases">
        <title>The Natural Products Discovery Center: Release of the First 8490 Sequenced Strains for Exploring Actinobacteria Biosynthetic Diversity.</title>
        <authorList>
            <person name="Kalkreuter E."/>
            <person name="Kautsar S.A."/>
            <person name="Yang D."/>
            <person name="Bader C.D."/>
            <person name="Teijaro C.N."/>
            <person name="Fluegel L."/>
            <person name="Davis C.M."/>
            <person name="Simpson J.R."/>
            <person name="Lauterbach L."/>
            <person name="Steele A.D."/>
            <person name="Gui C."/>
            <person name="Meng S."/>
            <person name="Li G."/>
            <person name="Viehrig K."/>
            <person name="Ye F."/>
            <person name="Su P."/>
            <person name="Kiefer A.F."/>
            <person name="Nichols A."/>
            <person name="Cepeda A.J."/>
            <person name="Yan W."/>
            <person name="Fan B."/>
            <person name="Jiang Y."/>
            <person name="Adhikari A."/>
            <person name="Zheng C.-J."/>
            <person name="Schuster L."/>
            <person name="Cowan T.M."/>
            <person name="Smanski M.J."/>
            <person name="Chevrette M.G."/>
            <person name="De Carvalho L.P.S."/>
            <person name="Shen B."/>
        </authorList>
    </citation>
    <scope>NUCLEOTIDE SEQUENCE [LARGE SCALE GENOMIC DNA]</scope>
    <source>
        <strain evidence="2 3">NPDC005137</strain>
    </source>
</reference>
<protein>
    <recommendedName>
        <fullName evidence="4">Transposase Helix-turn-helix domain-containing protein</fullName>
    </recommendedName>
</protein>
<gene>
    <name evidence="2" type="ORF">ABZV61_09060</name>
</gene>
<feature type="compositionally biased region" description="Basic residues" evidence="1">
    <location>
        <begin position="53"/>
        <end position="63"/>
    </location>
</feature>
<name>A0ABV2U839_9ACTN</name>
<evidence type="ECO:0000313" key="2">
    <source>
        <dbReference type="EMBL" id="MET8432943.1"/>
    </source>
</evidence>
<dbReference type="EMBL" id="JBEXIP010000005">
    <property type="protein sequence ID" value="MET8432943.1"/>
    <property type="molecule type" value="Genomic_DNA"/>
</dbReference>
<proteinExistence type="predicted"/>
<feature type="region of interest" description="Disordered" evidence="1">
    <location>
        <begin position="38"/>
        <end position="63"/>
    </location>
</feature>
<keyword evidence="3" id="KW-1185">Reference proteome</keyword>
<evidence type="ECO:0000256" key="1">
    <source>
        <dbReference type="SAM" id="MobiDB-lite"/>
    </source>
</evidence>
<evidence type="ECO:0008006" key="4">
    <source>
        <dbReference type="Google" id="ProtNLM"/>
    </source>
</evidence>
<evidence type="ECO:0000313" key="3">
    <source>
        <dbReference type="Proteomes" id="UP001550044"/>
    </source>
</evidence>
<dbReference type="Proteomes" id="UP001550044">
    <property type="component" value="Unassembled WGS sequence"/>
</dbReference>
<accession>A0ABV2U839</accession>
<sequence length="63" mass="7314">MIPRFQLPRAALAVFYRVDHSTVTRAVHETRPLLAARVRGPRRGRTASVHTGRCLRPRHRERC</sequence>
<comment type="caution">
    <text evidence="2">The sequence shown here is derived from an EMBL/GenBank/DDBJ whole genome shotgun (WGS) entry which is preliminary data.</text>
</comment>
<dbReference type="RefSeq" id="WP_356709076.1">
    <property type="nucleotide sequence ID" value="NZ_JBEXIP010000005.1"/>
</dbReference>
<organism evidence="2 3">
    <name type="scientific">Streptomyces sp. 900116325</name>
    <dbReference type="NCBI Taxonomy" id="3154295"/>
    <lineage>
        <taxon>Bacteria</taxon>
        <taxon>Bacillati</taxon>
        <taxon>Actinomycetota</taxon>
        <taxon>Actinomycetes</taxon>
        <taxon>Kitasatosporales</taxon>
        <taxon>Streptomycetaceae</taxon>
        <taxon>Streptomyces</taxon>
    </lineage>
</organism>